<keyword evidence="2" id="KW-1185">Reference proteome</keyword>
<name>A0ABP0YZP9_9ROSI</name>
<accession>A0ABP0YZP9</accession>
<gene>
    <name evidence="1" type="ORF">CITCOLO1_LOCUS16396</name>
</gene>
<protein>
    <submittedName>
        <fullName evidence="1">Uncharacterized protein</fullName>
    </submittedName>
</protein>
<sequence>MAGWQVASLAVSKHLVCALLLPSTLSLLPLSILHISMLHSQTPLFSFPIHHSFLFISSEFPPLFSLLNHPLFPSSSSSNPSIPLSFKGM</sequence>
<dbReference type="EMBL" id="OZ021740">
    <property type="protein sequence ID" value="CAK9324170.1"/>
    <property type="molecule type" value="Genomic_DNA"/>
</dbReference>
<evidence type="ECO:0000313" key="2">
    <source>
        <dbReference type="Proteomes" id="UP001642487"/>
    </source>
</evidence>
<reference evidence="1 2" key="1">
    <citation type="submission" date="2024-03" db="EMBL/GenBank/DDBJ databases">
        <authorList>
            <person name="Gkanogiannis A."/>
            <person name="Becerra Lopez-Lavalle L."/>
        </authorList>
    </citation>
    <scope>NUCLEOTIDE SEQUENCE [LARGE SCALE GENOMIC DNA]</scope>
</reference>
<organism evidence="1 2">
    <name type="scientific">Citrullus colocynthis</name>
    <name type="common">colocynth</name>
    <dbReference type="NCBI Taxonomy" id="252529"/>
    <lineage>
        <taxon>Eukaryota</taxon>
        <taxon>Viridiplantae</taxon>
        <taxon>Streptophyta</taxon>
        <taxon>Embryophyta</taxon>
        <taxon>Tracheophyta</taxon>
        <taxon>Spermatophyta</taxon>
        <taxon>Magnoliopsida</taxon>
        <taxon>eudicotyledons</taxon>
        <taxon>Gunneridae</taxon>
        <taxon>Pentapetalae</taxon>
        <taxon>rosids</taxon>
        <taxon>fabids</taxon>
        <taxon>Cucurbitales</taxon>
        <taxon>Cucurbitaceae</taxon>
        <taxon>Benincaseae</taxon>
        <taxon>Citrullus</taxon>
    </lineage>
</organism>
<dbReference type="Proteomes" id="UP001642487">
    <property type="component" value="Chromosome 6"/>
</dbReference>
<evidence type="ECO:0000313" key="1">
    <source>
        <dbReference type="EMBL" id="CAK9324170.1"/>
    </source>
</evidence>
<proteinExistence type="predicted"/>